<name>A0A9J5Y4P5_SOLCO</name>
<gene>
    <name evidence="1" type="ORF">H5410_036867</name>
</gene>
<evidence type="ECO:0000313" key="2">
    <source>
        <dbReference type="Proteomes" id="UP000824120"/>
    </source>
</evidence>
<reference evidence="1 2" key="1">
    <citation type="submission" date="2020-09" db="EMBL/GenBank/DDBJ databases">
        <title>De no assembly of potato wild relative species, Solanum commersonii.</title>
        <authorList>
            <person name="Cho K."/>
        </authorList>
    </citation>
    <scope>NUCLEOTIDE SEQUENCE [LARGE SCALE GENOMIC DNA]</scope>
    <source>
        <strain evidence="1">LZ3.2</strain>
        <tissue evidence="1">Leaf</tissue>
    </source>
</reference>
<protein>
    <submittedName>
        <fullName evidence="1">Uncharacterized protein</fullName>
    </submittedName>
</protein>
<comment type="caution">
    <text evidence="1">The sequence shown here is derived from an EMBL/GenBank/DDBJ whole genome shotgun (WGS) entry which is preliminary data.</text>
</comment>
<sequence length="49" mass="5894">MSNKSLRNKELTQISLQKTCFQAFSIRRSPPIQCQSSNWKRKWVKFHLI</sequence>
<dbReference type="AlphaFoldDB" id="A0A9J5Y4P5"/>
<organism evidence="1 2">
    <name type="scientific">Solanum commersonii</name>
    <name type="common">Commerson's wild potato</name>
    <name type="synonym">Commerson's nightshade</name>
    <dbReference type="NCBI Taxonomy" id="4109"/>
    <lineage>
        <taxon>Eukaryota</taxon>
        <taxon>Viridiplantae</taxon>
        <taxon>Streptophyta</taxon>
        <taxon>Embryophyta</taxon>
        <taxon>Tracheophyta</taxon>
        <taxon>Spermatophyta</taxon>
        <taxon>Magnoliopsida</taxon>
        <taxon>eudicotyledons</taxon>
        <taxon>Gunneridae</taxon>
        <taxon>Pentapetalae</taxon>
        <taxon>asterids</taxon>
        <taxon>lamiids</taxon>
        <taxon>Solanales</taxon>
        <taxon>Solanaceae</taxon>
        <taxon>Solanoideae</taxon>
        <taxon>Solaneae</taxon>
        <taxon>Solanum</taxon>
    </lineage>
</organism>
<proteinExistence type="predicted"/>
<dbReference type="EMBL" id="JACXVP010000007">
    <property type="protein sequence ID" value="KAG5595635.1"/>
    <property type="molecule type" value="Genomic_DNA"/>
</dbReference>
<evidence type="ECO:0000313" key="1">
    <source>
        <dbReference type="EMBL" id="KAG5595635.1"/>
    </source>
</evidence>
<dbReference type="Proteomes" id="UP000824120">
    <property type="component" value="Chromosome 7"/>
</dbReference>
<keyword evidence="2" id="KW-1185">Reference proteome</keyword>
<accession>A0A9J5Y4P5</accession>